<evidence type="ECO:0000313" key="2">
    <source>
        <dbReference type="EMBL" id="KPU79771.1"/>
    </source>
</evidence>
<dbReference type="AlphaFoldDB" id="A0A0P8YE79"/>
<dbReference type="InParanoid" id="A0A0P8YE79"/>
<dbReference type="EMBL" id="CH902617">
    <property type="protein sequence ID" value="KPU79771.1"/>
    <property type="molecule type" value="Genomic_DNA"/>
</dbReference>
<reference evidence="2 3" key="1">
    <citation type="journal article" date="2007" name="Nature">
        <title>Evolution of genes and genomes on the Drosophila phylogeny.</title>
        <authorList>
            <consortium name="Drosophila 12 Genomes Consortium"/>
            <person name="Clark A.G."/>
            <person name="Eisen M.B."/>
            <person name="Smith D.R."/>
            <person name="Bergman C.M."/>
            <person name="Oliver B."/>
            <person name="Markow T.A."/>
            <person name="Kaufman T.C."/>
            <person name="Kellis M."/>
            <person name="Gelbart W."/>
            <person name="Iyer V.N."/>
            <person name="Pollard D.A."/>
            <person name="Sackton T.B."/>
            <person name="Larracuente A.M."/>
            <person name="Singh N.D."/>
            <person name="Abad J.P."/>
            <person name="Abt D.N."/>
            <person name="Adryan B."/>
            <person name="Aguade M."/>
            <person name="Akashi H."/>
            <person name="Anderson W.W."/>
            <person name="Aquadro C.F."/>
            <person name="Ardell D.H."/>
            <person name="Arguello R."/>
            <person name="Artieri C.G."/>
            <person name="Barbash D.A."/>
            <person name="Barker D."/>
            <person name="Barsanti P."/>
            <person name="Batterham P."/>
            <person name="Batzoglou S."/>
            <person name="Begun D."/>
            <person name="Bhutkar A."/>
            <person name="Blanco E."/>
            <person name="Bosak S.A."/>
            <person name="Bradley R.K."/>
            <person name="Brand A.D."/>
            <person name="Brent M.R."/>
            <person name="Brooks A.N."/>
            <person name="Brown R.H."/>
            <person name="Butlin R.K."/>
            <person name="Caggese C."/>
            <person name="Calvi B.R."/>
            <person name="Bernardo de Carvalho A."/>
            <person name="Caspi A."/>
            <person name="Castrezana S."/>
            <person name="Celniker S.E."/>
            <person name="Chang J.L."/>
            <person name="Chapple C."/>
            <person name="Chatterji S."/>
            <person name="Chinwalla A."/>
            <person name="Civetta A."/>
            <person name="Clifton S.W."/>
            <person name="Comeron J.M."/>
            <person name="Costello J.C."/>
            <person name="Coyne J.A."/>
            <person name="Daub J."/>
            <person name="David R.G."/>
            <person name="Delcher A.L."/>
            <person name="Delehaunty K."/>
            <person name="Do C.B."/>
            <person name="Ebling H."/>
            <person name="Edwards K."/>
            <person name="Eickbush T."/>
            <person name="Evans J.D."/>
            <person name="Filipski A."/>
            <person name="Findeiss S."/>
            <person name="Freyhult E."/>
            <person name="Fulton L."/>
            <person name="Fulton R."/>
            <person name="Garcia A.C."/>
            <person name="Gardiner A."/>
            <person name="Garfield D.A."/>
            <person name="Garvin B.E."/>
            <person name="Gibson G."/>
            <person name="Gilbert D."/>
            <person name="Gnerre S."/>
            <person name="Godfrey J."/>
            <person name="Good R."/>
            <person name="Gotea V."/>
            <person name="Gravely B."/>
            <person name="Greenberg A.J."/>
            <person name="Griffiths-Jones S."/>
            <person name="Gross S."/>
            <person name="Guigo R."/>
            <person name="Gustafson E.A."/>
            <person name="Haerty W."/>
            <person name="Hahn M.W."/>
            <person name="Halligan D.L."/>
            <person name="Halpern A.L."/>
            <person name="Halter G.M."/>
            <person name="Han M.V."/>
            <person name="Heger A."/>
            <person name="Hillier L."/>
            <person name="Hinrichs A.S."/>
            <person name="Holmes I."/>
            <person name="Hoskins R.A."/>
            <person name="Hubisz M.J."/>
            <person name="Hultmark D."/>
            <person name="Huntley M.A."/>
            <person name="Jaffe D.B."/>
            <person name="Jagadeeshan S."/>
            <person name="Jeck W.R."/>
            <person name="Johnson J."/>
            <person name="Jones C.D."/>
            <person name="Jordan W.C."/>
            <person name="Karpen G.H."/>
            <person name="Kataoka E."/>
            <person name="Keightley P.D."/>
            <person name="Kheradpour P."/>
            <person name="Kirkness E.F."/>
            <person name="Koerich L.B."/>
            <person name="Kristiansen K."/>
            <person name="Kudrna D."/>
            <person name="Kulathinal R.J."/>
            <person name="Kumar S."/>
            <person name="Kwok R."/>
            <person name="Lander E."/>
            <person name="Langley C.H."/>
            <person name="Lapoint R."/>
            <person name="Lazzaro B.P."/>
            <person name="Lee S.J."/>
            <person name="Levesque L."/>
            <person name="Li R."/>
            <person name="Lin C.F."/>
            <person name="Lin M.F."/>
            <person name="Lindblad-Toh K."/>
            <person name="Llopart A."/>
            <person name="Long M."/>
            <person name="Low L."/>
            <person name="Lozovsky E."/>
            <person name="Lu J."/>
            <person name="Luo M."/>
            <person name="Machado C.A."/>
            <person name="Makalowski W."/>
            <person name="Marzo M."/>
            <person name="Matsuda M."/>
            <person name="Matzkin L."/>
            <person name="McAllister B."/>
            <person name="McBride C.S."/>
            <person name="McKernan B."/>
            <person name="McKernan K."/>
            <person name="Mendez-Lago M."/>
            <person name="Minx P."/>
            <person name="Mollenhauer M.U."/>
            <person name="Montooth K."/>
            <person name="Mount S.M."/>
            <person name="Mu X."/>
            <person name="Myers E."/>
            <person name="Negre B."/>
            <person name="Newfeld S."/>
            <person name="Nielsen R."/>
            <person name="Noor M.A."/>
            <person name="O'Grady P."/>
            <person name="Pachter L."/>
            <person name="Papaceit M."/>
            <person name="Parisi M.J."/>
            <person name="Parisi M."/>
            <person name="Parts L."/>
            <person name="Pedersen J.S."/>
            <person name="Pesole G."/>
            <person name="Phillippy A.M."/>
            <person name="Ponting C.P."/>
            <person name="Pop M."/>
            <person name="Porcelli D."/>
            <person name="Powell J.R."/>
            <person name="Prohaska S."/>
            <person name="Pruitt K."/>
            <person name="Puig M."/>
            <person name="Quesneville H."/>
            <person name="Ram K.R."/>
            <person name="Rand D."/>
            <person name="Rasmussen M.D."/>
            <person name="Reed L.K."/>
            <person name="Reenan R."/>
            <person name="Reily A."/>
            <person name="Remington K.A."/>
            <person name="Rieger T.T."/>
            <person name="Ritchie M.G."/>
            <person name="Robin C."/>
            <person name="Rogers Y.H."/>
            <person name="Rohde C."/>
            <person name="Rozas J."/>
            <person name="Rubenfield M.J."/>
            <person name="Ruiz A."/>
            <person name="Russo S."/>
            <person name="Salzberg S.L."/>
            <person name="Sanchez-Gracia A."/>
            <person name="Saranga D.J."/>
            <person name="Sato H."/>
            <person name="Schaeffer S.W."/>
            <person name="Schatz M.C."/>
            <person name="Schlenke T."/>
            <person name="Schwartz R."/>
            <person name="Segarra C."/>
            <person name="Singh R.S."/>
            <person name="Sirot L."/>
            <person name="Sirota M."/>
            <person name="Sisneros N.B."/>
            <person name="Smith C.D."/>
            <person name="Smith T.F."/>
            <person name="Spieth J."/>
            <person name="Stage D.E."/>
            <person name="Stark A."/>
            <person name="Stephan W."/>
            <person name="Strausberg R.L."/>
            <person name="Strempel S."/>
            <person name="Sturgill D."/>
            <person name="Sutton G."/>
            <person name="Sutton G.G."/>
            <person name="Tao W."/>
            <person name="Teichmann S."/>
            <person name="Tobari Y.N."/>
            <person name="Tomimura Y."/>
            <person name="Tsolas J.M."/>
            <person name="Valente V.L."/>
            <person name="Venter E."/>
            <person name="Venter J.C."/>
            <person name="Vicario S."/>
            <person name="Vieira F.G."/>
            <person name="Vilella A.J."/>
            <person name="Villasante A."/>
            <person name="Walenz B."/>
            <person name="Wang J."/>
            <person name="Wasserman M."/>
            <person name="Watts T."/>
            <person name="Wilson D."/>
            <person name="Wilson R.K."/>
            <person name="Wing R.A."/>
            <person name="Wolfner M.F."/>
            <person name="Wong A."/>
            <person name="Wong G.K."/>
            <person name="Wu C.I."/>
            <person name="Wu G."/>
            <person name="Yamamoto D."/>
            <person name="Yang H.P."/>
            <person name="Yang S.P."/>
            <person name="Yorke J.A."/>
            <person name="Yoshida K."/>
            <person name="Zdobnov E."/>
            <person name="Zhang P."/>
            <person name="Zhang Y."/>
            <person name="Zimin A.V."/>
            <person name="Baldwin J."/>
            <person name="Abdouelleil A."/>
            <person name="Abdulkadir J."/>
            <person name="Abebe A."/>
            <person name="Abera B."/>
            <person name="Abreu J."/>
            <person name="Acer S.C."/>
            <person name="Aftuck L."/>
            <person name="Alexander A."/>
            <person name="An P."/>
            <person name="Anderson E."/>
            <person name="Anderson S."/>
            <person name="Arachi H."/>
            <person name="Azer M."/>
            <person name="Bachantsang P."/>
            <person name="Barry A."/>
            <person name="Bayul T."/>
            <person name="Berlin A."/>
            <person name="Bessette D."/>
            <person name="Bloom T."/>
            <person name="Blye J."/>
            <person name="Boguslavskiy L."/>
            <person name="Bonnet C."/>
            <person name="Boukhgalter B."/>
            <person name="Bourzgui I."/>
            <person name="Brown A."/>
            <person name="Cahill P."/>
            <person name="Channer S."/>
            <person name="Cheshatsang Y."/>
            <person name="Chuda L."/>
            <person name="Citroen M."/>
            <person name="Collymore A."/>
            <person name="Cooke P."/>
            <person name="Costello M."/>
            <person name="D'Aco K."/>
            <person name="Daza R."/>
            <person name="De Haan G."/>
            <person name="DeGray S."/>
            <person name="DeMaso C."/>
            <person name="Dhargay N."/>
            <person name="Dooley K."/>
            <person name="Dooley E."/>
            <person name="Doricent M."/>
            <person name="Dorje P."/>
            <person name="Dorjee K."/>
            <person name="Dupes A."/>
            <person name="Elong R."/>
            <person name="Falk J."/>
            <person name="Farina A."/>
            <person name="Faro S."/>
            <person name="Ferguson D."/>
            <person name="Fisher S."/>
            <person name="Foley C.D."/>
            <person name="Franke A."/>
            <person name="Friedrich D."/>
            <person name="Gadbois L."/>
            <person name="Gearin G."/>
            <person name="Gearin C.R."/>
            <person name="Giannoukos G."/>
            <person name="Goode T."/>
            <person name="Graham J."/>
            <person name="Grandbois E."/>
            <person name="Grewal S."/>
            <person name="Gyaltsen K."/>
            <person name="Hafez N."/>
            <person name="Hagos B."/>
            <person name="Hall J."/>
            <person name="Henson C."/>
            <person name="Hollinger A."/>
            <person name="Honan T."/>
            <person name="Huard M.D."/>
            <person name="Hughes L."/>
            <person name="Hurhula B."/>
            <person name="Husby M.E."/>
            <person name="Kamat A."/>
            <person name="Kanga B."/>
            <person name="Kashin S."/>
            <person name="Khazanovich D."/>
            <person name="Kisner P."/>
            <person name="Lance K."/>
            <person name="Lara M."/>
            <person name="Lee W."/>
            <person name="Lennon N."/>
            <person name="Letendre F."/>
            <person name="LeVine R."/>
            <person name="Lipovsky A."/>
            <person name="Liu X."/>
            <person name="Liu J."/>
            <person name="Liu S."/>
            <person name="Lokyitsang T."/>
            <person name="Lokyitsang Y."/>
            <person name="Lubonja R."/>
            <person name="Lui A."/>
            <person name="MacDonald P."/>
            <person name="Magnisalis V."/>
            <person name="Maru K."/>
            <person name="Matthews C."/>
            <person name="McCusker W."/>
            <person name="McDonough S."/>
            <person name="Mehta T."/>
            <person name="Meldrim J."/>
            <person name="Meneus L."/>
            <person name="Mihai O."/>
            <person name="Mihalev A."/>
            <person name="Mihova T."/>
            <person name="Mittelman R."/>
            <person name="Mlenga V."/>
            <person name="Montmayeur A."/>
            <person name="Mulrain L."/>
            <person name="Navidi A."/>
            <person name="Naylor J."/>
            <person name="Negash T."/>
            <person name="Nguyen T."/>
            <person name="Nguyen N."/>
            <person name="Nicol R."/>
            <person name="Norbu C."/>
            <person name="Norbu N."/>
            <person name="Novod N."/>
            <person name="O'Neill B."/>
            <person name="Osman S."/>
            <person name="Markiewicz E."/>
            <person name="Oyono O.L."/>
            <person name="Patti C."/>
            <person name="Phunkhang P."/>
            <person name="Pierre F."/>
            <person name="Priest M."/>
            <person name="Raghuraman S."/>
            <person name="Rege F."/>
            <person name="Reyes R."/>
            <person name="Rise C."/>
            <person name="Rogov P."/>
            <person name="Ross K."/>
            <person name="Ryan E."/>
            <person name="Settipalli S."/>
            <person name="Shea T."/>
            <person name="Sherpa N."/>
            <person name="Shi L."/>
            <person name="Shih D."/>
            <person name="Sparrow T."/>
            <person name="Spaulding J."/>
            <person name="Stalker J."/>
            <person name="Stange-Thomann N."/>
            <person name="Stavropoulos S."/>
            <person name="Stone C."/>
            <person name="Strader C."/>
            <person name="Tesfaye S."/>
            <person name="Thomson T."/>
            <person name="Thoulutsang Y."/>
            <person name="Thoulutsang D."/>
            <person name="Topham K."/>
            <person name="Topping I."/>
            <person name="Tsamla T."/>
            <person name="Vassiliev H."/>
            <person name="Vo A."/>
            <person name="Wangchuk T."/>
            <person name="Wangdi T."/>
            <person name="Weiand M."/>
            <person name="Wilkinson J."/>
            <person name="Wilson A."/>
            <person name="Yadav S."/>
            <person name="Young G."/>
            <person name="Yu Q."/>
            <person name="Zembek L."/>
            <person name="Zhong D."/>
            <person name="Zimmer A."/>
            <person name="Zwirko Z."/>
            <person name="Jaffe D.B."/>
            <person name="Alvarez P."/>
            <person name="Brockman W."/>
            <person name="Butler J."/>
            <person name="Chin C."/>
            <person name="Gnerre S."/>
            <person name="Grabherr M."/>
            <person name="Kleber M."/>
            <person name="Mauceli E."/>
            <person name="MacCallum I."/>
        </authorList>
    </citation>
    <scope>NUCLEOTIDE SEQUENCE [LARGE SCALE GENOMIC DNA]</scope>
    <source>
        <strain evidence="3">Tucson 14024-0371.13</strain>
    </source>
</reference>
<gene>
    <name evidence="2" type="primary">Dana\GF27557</name>
    <name evidence="2" type="ORF">GF27557</name>
</gene>
<sequence>MAPPSVVSQPRHRHRLRQRGNCYAGDLMTDLAMLRRALERQVNLRTPLVRNGGAKTKESQIHKSNNNRQRAPAGNENNVAESNDNEPSMIGSRGPRLQKKRALNSYSNFPL</sequence>
<evidence type="ECO:0000256" key="1">
    <source>
        <dbReference type="SAM" id="MobiDB-lite"/>
    </source>
</evidence>
<evidence type="ECO:0000313" key="3">
    <source>
        <dbReference type="Proteomes" id="UP000007801"/>
    </source>
</evidence>
<organism evidence="2 3">
    <name type="scientific">Drosophila ananassae</name>
    <name type="common">Fruit fly</name>
    <dbReference type="NCBI Taxonomy" id="7217"/>
    <lineage>
        <taxon>Eukaryota</taxon>
        <taxon>Metazoa</taxon>
        <taxon>Ecdysozoa</taxon>
        <taxon>Arthropoda</taxon>
        <taxon>Hexapoda</taxon>
        <taxon>Insecta</taxon>
        <taxon>Pterygota</taxon>
        <taxon>Neoptera</taxon>
        <taxon>Endopterygota</taxon>
        <taxon>Diptera</taxon>
        <taxon>Brachycera</taxon>
        <taxon>Muscomorpha</taxon>
        <taxon>Ephydroidea</taxon>
        <taxon>Drosophilidae</taxon>
        <taxon>Drosophila</taxon>
        <taxon>Sophophora</taxon>
    </lineage>
</organism>
<accession>A0A0P8YE79</accession>
<name>A0A0P8YE79_DROAN</name>
<protein>
    <submittedName>
        <fullName evidence="2">Uncharacterized protein</fullName>
    </submittedName>
</protein>
<feature type="region of interest" description="Disordered" evidence="1">
    <location>
        <begin position="46"/>
        <end position="111"/>
    </location>
</feature>
<proteinExistence type="predicted"/>
<dbReference type="Proteomes" id="UP000007801">
    <property type="component" value="Unassembled WGS sequence"/>
</dbReference>
<feature type="compositionally biased region" description="Polar residues" evidence="1">
    <location>
        <begin position="62"/>
        <end position="86"/>
    </location>
</feature>
<keyword evidence="3" id="KW-1185">Reference proteome</keyword>